<dbReference type="EMBL" id="GALX01003732">
    <property type="protein sequence ID" value="JAB64734.1"/>
    <property type="molecule type" value="Transcribed_RNA"/>
</dbReference>
<organism evidence="1">
    <name type="scientific">Anoplophora glabripennis</name>
    <name type="common">Asian longhorn beetle</name>
    <name type="synonym">Anoplophora nobilis</name>
    <dbReference type="NCBI Taxonomy" id="217634"/>
    <lineage>
        <taxon>Eukaryota</taxon>
        <taxon>Metazoa</taxon>
        <taxon>Ecdysozoa</taxon>
        <taxon>Arthropoda</taxon>
        <taxon>Hexapoda</taxon>
        <taxon>Insecta</taxon>
        <taxon>Pterygota</taxon>
        <taxon>Neoptera</taxon>
        <taxon>Endopterygota</taxon>
        <taxon>Coleoptera</taxon>
        <taxon>Polyphaga</taxon>
        <taxon>Cucujiformia</taxon>
        <taxon>Chrysomeloidea</taxon>
        <taxon>Cerambycidae</taxon>
        <taxon>Lamiinae</taxon>
        <taxon>Lamiini</taxon>
        <taxon>Anoplophora</taxon>
    </lineage>
</organism>
<dbReference type="AlphaFoldDB" id="V5GKW0"/>
<dbReference type="InterPro" id="IPR036397">
    <property type="entry name" value="RNaseH_sf"/>
</dbReference>
<sequence length="170" mass="20135">MILHEIEANSSTSVRRISRDTGVPKSIVHRTLRRQLLHPYHVQRVQELLPEDYPRRMQFCREILTKCRRDPNLFNSILWTDECGFKRNGIFNIHNLHFWEEDNPNVTRSDQFQHHFSVNLWAGIINAQLIGPFELSARLNGVEYRRFLENELPVLLEDVLLAVRQHVVTT</sequence>
<accession>V5GKW0</accession>
<dbReference type="PANTHER" id="PTHR47326">
    <property type="entry name" value="TRANSPOSABLE ELEMENT TC3 TRANSPOSASE-LIKE PROTEIN"/>
    <property type="match status" value="1"/>
</dbReference>
<protein>
    <recommendedName>
        <fullName evidence="2">Transposable element Tc3 transposase</fullName>
    </recommendedName>
</protein>
<evidence type="ECO:0000313" key="1">
    <source>
        <dbReference type="EMBL" id="JAB64734.1"/>
    </source>
</evidence>
<evidence type="ECO:0008006" key="2">
    <source>
        <dbReference type="Google" id="ProtNLM"/>
    </source>
</evidence>
<reference evidence="1" key="1">
    <citation type="submission" date="2013-07" db="EMBL/GenBank/DDBJ databases">
        <title>Midgut Transcriptome Profiling of Anoplphora glabripennis, a Lignocellulose Degrading, Wood-Boring Cerambycid.</title>
        <authorList>
            <person name="Scully E.D."/>
            <person name="Hoover K."/>
            <person name="Carlson J.E."/>
            <person name="Tien M."/>
            <person name="Geib S.M."/>
        </authorList>
    </citation>
    <scope>NUCLEOTIDE SEQUENCE</scope>
</reference>
<dbReference type="Gene3D" id="3.30.420.10">
    <property type="entry name" value="Ribonuclease H-like superfamily/Ribonuclease H"/>
    <property type="match status" value="1"/>
</dbReference>
<dbReference type="GO" id="GO:0003676">
    <property type="term" value="F:nucleic acid binding"/>
    <property type="evidence" value="ECO:0007669"/>
    <property type="project" value="InterPro"/>
</dbReference>
<dbReference type="PANTHER" id="PTHR47326:SF1">
    <property type="entry name" value="HTH PSQ-TYPE DOMAIN-CONTAINING PROTEIN"/>
    <property type="match status" value="1"/>
</dbReference>
<proteinExistence type="predicted"/>
<name>V5GKW0_ANOGL</name>